<keyword evidence="6" id="KW-0378">Hydrolase</keyword>
<dbReference type="RefSeq" id="XP_052754078.1">
    <property type="nucleotide sequence ID" value="XM_052898118.1"/>
</dbReference>
<keyword evidence="5" id="KW-0479">Metal-binding</keyword>
<proteinExistence type="inferred from homology"/>
<accession>A0ABM3MRT7</accession>
<dbReference type="Proteomes" id="UP001652740">
    <property type="component" value="Unplaced"/>
</dbReference>
<organism evidence="10 12">
    <name type="scientific">Galleria mellonella</name>
    <name type="common">Greater wax moth</name>
    <dbReference type="NCBI Taxonomy" id="7137"/>
    <lineage>
        <taxon>Eukaryota</taxon>
        <taxon>Metazoa</taxon>
        <taxon>Ecdysozoa</taxon>
        <taxon>Arthropoda</taxon>
        <taxon>Hexapoda</taxon>
        <taxon>Insecta</taxon>
        <taxon>Pterygota</taxon>
        <taxon>Neoptera</taxon>
        <taxon>Endopterygota</taxon>
        <taxon>Lepidoptera</taxon>
        <taxon>Glossata</taxon>
        <taxon>Ditrysia</taxon>
        <taxon>Pyraloidea</taxon>
        <taxon>Pyralidae</taxon>
        <taxon>Galleriinae</taxon>
        <taxon>Galleria</taxon>
    </lineage>
</organism>
<feature type="compositionally biased region" description="Polar residues" evidence="8">
    <location>
        <begin position="326"/>
        <end position="343"/>
    </location>
</feature>
<dbReference type="GeneID" id="113510569"/>
<comment type="subcellular location">
    <subcellularLocation>
        <location evidence="2">Nucleus</location>
    </subcellularLocation>
</comment>
<evidence type="ECO:0000313" key="11">
    <source>
        <dbReference type="RefSeq" id="XP_052754077.1"/>
    </source>
</evidence>
<evidence type="ECO:0000256" key="5">
    <source>
        <dbReference type="ARBA" id="ARBA00022723"/>
    </source>
</evidence>
<keyword evidence="4" id="KW-0540">Nuclease</keyword>
<protein>
    <submittedName>
        <fullName evidence="11 12">Nuclease HARBI1</fullName>
    </submittedName>
</protein>
<dbReference type="RefSeq" id="XP_052754077.1">
    <property type="nucleotide sequence ID" value="XM_052898117.1"/>
</dbReference>
<keyword evidence="10" id="KW-1185">Reference proteome</keyword>
<feature type="region of interest" description="Disordered" evidence="8">
    <location>
        <begin position="320"/>
        <end position="343"/>
    </location>
</feature>
<keyword evidence="7" id="KW-0539">Nucleus</keyword>
<evidence type="ECO:0000313" key="10">
    <source>
        <dbReference type="Proteomes" id="UP001652740"/>
    </source>
</evidence>
<comment type="similarity">
    <text evidence="3">Belongs to the HARBI1 family.</text>
</comment>
<reference evidence="11 12" key="1">
    <citation type="submission" date="2025-05" db="UniProtKB">
        <authorList>
            <consortium name="RefSeq"/>
        </authorList>
    </citation>
    <scope>IDENTIFICATION</scope>
    <source>
        <tissue evidence="11 12">Whole larvae</tissue>
    </source>
</reference>
<evidence type="ECO:0000259" key="9">
    <source>
        <dbReference type="Pfam" id="PF13359"/>
    </source>
</evidence>
<dbReference type="PANTHER" id="PTHR22930">
    <property type="match status" value="1"/>
</dbReference>
<evidence type="ECO:0000256" key="8">
    <source>
        <dbReference type="SAM" id="MobiDB-lite"/>
    </source>
</evidence>
<evidence type="ECO:0000256" key="7">
    <source>
        <dbReference type="ARBA" id="ARBA00023242"/>
    </source>
</evidence>
<evidence type="ECO:0000313" key="12">
    <source>
        <dbReference type="RefSeq" id="XP_052754078.1"/>
    </source>
</evidence>
<evidence type="ECO:0000256" key="3">
    <source>
        <dbReference type="ARBA" id="ARBA00006958"/>
    </source>
</evidence>
<sequence length="363" mass="41628">MARLAGILEALNEEKIERRRIKRKMRKRYLQRSIPDFEFVSKYRLSRELFEDLCQDVVPLLSLPKNSRAIDPITKILTALNFYASGCYQGAVGQNLDTPMAQQSVSNCIRDVTDALNTPFILRKYIRFPQSREDRNVLKRNFATQYGIPGVIGCIDCTHVAIIRPTTNEERFFNRKHYHSLNVQVIADSNLKILNIDASYGGATHDAFIWEHNEIKDHLESLQGETTYLLGDSGYPLRVYLMTPYENAVEDSPEDRYNSRHKRTRNTVERVFGILKSRWRCLLAARELHYAPRAAGRISIACAVLHNMCIDQNLTTPDLSSEEINNESARQPSATVWHQSSTAALDRGRTARNSLIQLLEQSR</sequence>
<comment type="cofactor">
    <cofactor evidence="1">
        <name>a divalent metal cation</name>
        <dbReference type="ChEBI" id="CHEBI:60240"/>
    </cofactor>
</comment>
<name>A0ABM3MRT7_GALME</name>
<dbReference type="InterPro" id="IPR045249">
    <property type="entry name" value="HARBI1-like"/>
</dbReference>
<evidence type="ECO:0000256" key="4">
    <source>
        <dbReference type="ARBA" id="ARBA00022722"/>
    </source>
</evidence>
<evidence type="ECO:0000256" key="2">
    <source>
        <dbReference type="ARBA" id="ARBA00004123"/>
    </source>
</evidence>
<evidence type="ECO:0000256" key="6">
    <source>
        <dbReference type="ARBA" id="ARBA00022801"/>
    </source>
</evidence>
<dbReference type="Pfam" id="PF13359">
    <property type="entry name" value="DDE_Tnp_4"/>
    <property type="match status" value="1"/>
</dbReference>
<evidence type="ECO:0000256" key="1">
    <source>
        <dbReference type="ARBA" id="ARBA00001968"/>
    </source>
</evidence>
<feature type="domain" description="DDE Tnp4" evidence="9">
    <location>
        <begin position="155"/>
        <end position="307"/>
    </location>
</feature>
<gene>
    <name evidence="11 12" type="primary">LOC113510569</name>
</gene>
<dbReference type="PANTHER" id="PTHR22930:SF85">
    <property type="entry name" value="GH03217P-RELATED"/>
    <property type="match status" value="1"/>
</dbReference>
<dbReference type="InterPro" id="IPR027806">
    <property type="entry name" value="HARBI1_dom"/>
</dbReference>